<comment type="similarity">
    <text evidence="3">Belongs to the cytochrome P450 family.</text>
</comment>
<keyword evidence="6" id="KW-0560">Oxidoreductase</keyword>
<sequence length="461" mass="52083">MLRCSARNHDMLTLDKNALTTLGAVCGAGLIIHFVARRVSTEAPLPTSPRSYPLIGHLLSMPRGNEHLEFMKLGERLNAKMVSLTVFGKTIVVLNSRDDAINLLQNKSGIYSDRICPPMVAEPSLVNSSEFISLLGYNDRWRKSRRLMHPWLHKQASQAFHESQQREARLLLQRLLSSASQLDSSEVLFQEFFRTLSSTLMHSIYGYHLQDLDDPLLKEVLLMVDNLSRASMPTRLEDFWVNVFPILRYVPEWFPGAAWKITAREWRDQQARTVRDAFDWTKARITSGNREPSIVASLLTEGEKLGLSDEELDDYVSKIAITLFVGGADTTANTFLAFVIAMMLYPNAQRKAQEEIDAVIGNSRLPVLEDRPALPFTNALIQEVLRWCPIVPIGVPHATTDDDLYQGFKIPKGTMVIGNIWGMSRDGRVYNNPEKFDPDRFLDPSVPTCPVFGFGRRCVCS</sequence>
<dbReference type="InterPro" id="IPR050364">
    <property type="entry name" value="Cytochrome_P450_fung"/>
</dbReference>
<dbReference type="Gene3D" id="1.10.630.10">
    <property type="entry name" value="Cytochrome P450"/>
    <property type="match status" value="1"/>
</dbReference>
<evidence type="ECO:0000256" key="7">
    <source>
        <dbReference type="ARBA" id="ARBA00023004"/>
    </source>
</evidence>
<organism evidence="9 10">
    <name type="scientific">Rhizoctonia solani</name>
    <dbReference type="NCBI Taxonomy" id="456999"/>
    <lineage>
        <taxon>Eukaryota</taxon>
        <taxon>Fungi</taxon>
        <taxon>Dikarya</taxon>
        <taxon>Basidiomycota</taxon>
        <taxon>Agaricomycotina</taxon>
        <taxon>Agaricomycetes</taxon>
        <taxon>Cantharellales</taxon>
        <taxon>Ceratobasidiaceae</taxon>
        <taxon>Rhizoctonia</taxon>
    </lineage>
</organism>
<dbReference type="PANTHER" id="PTHR46300:SF7">
    <property type="entry name" value="P450, PUTATIVE (EUROFUNG)-RELATED"/>
    <property type="match status" value="1"/>
</dbReference>
<evidence type="ECO:0000256" key="2">
    <source>
        <dbReference type="ARBA" id="ARBA00005179"/>
    </source>
</evidence>
<dbReference type="GO" id="GO:0020037">
    <property type="term" value="F:heme binding"/>
    <property type="evidence" value="ECO:0007669"/>
    <property type="project" value="InterPro"/>
</dbReference>
<keyword evidence="8" id="KW-0503">Monooxygenase</keyword>
<comment type="cofactor">
    <cofactor evidence="1">
        <name>heme</name>
        <dbReference type="ChEBI" id="CHEBI:30413"/>
    </cofactor>
</comment>
<evidence type="ECO:0000256" key="3">
    <source>
        <dbReference type="ARBA" id="ARBA00010617"/>
    </source>
</evidence>
<evidence type="ECO:0000256" key="6">
    <source>
        <dbReference type="ARBA" id="ARBA00023002"/>
    </source>
</evidence>
<dbReference type="AlphaFoldDB" id="A0A8H3I0S5"/>
<dbReference type="GO" id="GO:0005506">
    <property type="term" value="F:iron ion binding"/>
    <property type="evidence" value="ECO:0007669"/>
    <property type="project" value="InterPro"/>
</dbReference>
<evidence type="ECO:0000313" key="9">
    <source>
        <dbReference type="EMBL" id="CAE7206215.1"/>
    </source>
</evidence>
<dbReference type="SUPFAM" id="SSF48264">
    <property type="entry name" value="Cytochrome P450"/>
    <property type="match status" value="1"/>
</dbReference>
<comment type="caution">
    <text evidence="9">The sequence shown here is derived from an EMBL/GenBank/DDBJ whole genome shotgun (WGS) entry which is preliminary data.</text>
</comment>
<dbReference type="PANTHER" id="PTHR46300">
    <property type="entry name" value="P450, PUTATIVE (EUROFUNG)-RELATED-RELATED"/>
    <property type="match status" value="1"/>
</dbReference>
<evidence type="ECO:0000256" key="5">
    <source>
        <dbReference type="ARBA" id="ARBA00022723"/>
    </source>
</evidence>
<reference evidence="9" key="1">
    <citation type="submission" date="2021-01" db="EMBL/GenBank/DDBJ databases">
        <authorList>
            <person name="Kaushik A."/>
        </authorList>
    </citation>
    <scope>NUCLEOTIDE SEQUENCE</scope>
    <source>
        <strain evidence="9">AG5</strain>
    </source>
</reference>
<comment type="pathway">
    <text evidence="2">Secondary metabolite biosynthesis.</text>
</comment>
<dbReference type="InterPro" id="IPR036396">
    <property type="entry name" value="Cyt_P450_sf"/>
</dbReference>
<keyword evidence="7" id="KW-0408">Iron</keyword>
<evidence type="ECO:0000256" key="1">
    <source>
        <dbReference type="ARBA" id="ARBA00001971"/>
    </source>
</evidence>
<evidence type="ECO:0008006" key="11">
    <source>
        <dbReference type="Google" id="ProtNLM"/>
    </source>
</evidence>
<keyword evidence="5" id="KW-0479">Metal-binding</keyword>
<dbReference type="InterPro" id="IPR001128">
    <property type="entry name" value="Cyt_P450"/>
</dbReference>
<dbReference type="CDD" id="cd11065">
    <property type="entry name" value="CYP64-like"/>
    <property type="match status" value="1"/>
</dbReference>
<dbReference type="Proteomes" id="UP000663827">
    <property type="component" value="Unassembled WGS sequence"/>
</dbReference>
<keyword evidence="4" id="KW-0349">Heme</keyword>
<dbReference type="Pfam" id="PF00067">
    <property type="entry name" value="p450"/>
    <property type="match status" value="1"/>
</dbReference>
<feature type="non-terminal residue" evidence="9">
    <location>
        <position position="1"/>
    </location>
</feature>
<name>A0A8H3I0S5_9AGAM</name>
<accession>A0A8H3I0S5</accession>
<protein>
    <recommendedName>
        <fullName evidence="11">O-methylsterigmatocystin oxidoreductase</fullName>
    </recommendedName>
</protein>
<dbReference type="PRINTS" id="PR00463">
    <property type="entry name" value="EP450I"/>
</dbReference>
<dbReference type="GO" id="GO:0016705">
    <property type="term" value="F:oxidoreductase activity, acting on paired donors, with incorporation or reduction of molecular oxygen"/>
    <property type="evidence" value="ECO:0007669"/>
    <property type="project" value="InterPro"/>
</dbReference>
<evidence type="ECO:0000256" key="4">
    <source>
        <dbReference type="ARBA" id="ARBA00022617"/>
    </source>
</evidence>
<dbReference type="EMBL" id="CAJNJQ010003881">
    <property type="protein sequence ID" value="CAE7206215.1"/>
    <property type="molecule type" value="Genomic_DNA"/>
</dbReference>
<proteinExistence type="inferred from homology"/>
<dbReference type="InterPro" id="IPR002401">
    <property type="entry name" value="Cyt_P450_E_grp-I"/>
</dbReference>
<evidence type="ECO:0000256" key="8">
    <source>
        <dbReference type="ARBA" id="ARBA00023033"/>
    </source>
</evidence>
<gene>
    <name evidence="9" type="ORF">RDB_LOCUS143991</name>
</gene>
<evidence type="ECO:0000313" key="10">
    <source>
        <dbReference type="Proteomes" id="UP000663827"/>
    </source>
</evidence>
<dbReference type="GO" id="GO:0004497">
    <property type="term" value="F:monooxygenase activity"/>
    <property type="evidence" value="ECO:0007669"/>
    <property type="project" value="UniProtKB-KW"/>
</dbReference>